<protein>
    <recommendedName>
        <fullName evidence="2">non-specific serine/threonine protein kinase</fullName>
        <ecNumber evidence="2">2.7.11.1</ecNumber>
    </recommendedName>
</protein>
<dbReference type="AlphaFoldDB" id="A0AAP0DVS2"/>
<dbReference type="Proteomes" id="UP001420932">
    <property type="component" value="Unassembled WGS sequence"/>
</dbReference>
<dbReference type="SMART" id="SM00220">
    <property type="entry name" value="S_TKc"/>
    <property type="match status" value="1"/>
</dbReference>
<keyword evidence="7" id="KW-0808">Transferase</keyword>
<dbReference type="GO" id="GO:0005524">
    <property type="term" value="F:ATP binding"/>
    <property type="evidence" value="ECO:0007669"/>
    <property type="project" value="UniProtKB-KW"/>
</dbReference>
<dbReference type="EC" id="2.7.11.1" evidence="2"/>
<dbReference type="InterPro" id="IPR008271">
    <property type="entry name" value="Ser/Thr_kinase_AS"/>
</dbReference>
<evidence type="ECO:0000256" key="7">
    <source>
        <dbReference type="ARBA" id="ARBA00022679"/>
    </source>
</evidence>
<comment type="subcellular location">
    <subcellularLocation>
        <location evidence="1">Cell membrane</location>
        <topology evidence="1">Single-pass membrane protein</topology>
    </subcellularLocation>
</comment>
<keyword evidence="10" id="KW-0677">Repeat</keyword>
<comment type="caution">
    <text evidence="21">The sequence shown here is derived from an EMBL/GenBank/DDBJ whole genome shotgun (WGS) entry which is preliminary data.</text>
</comment>
<keyword evidence="22" id="KW-1185">Reference proteome</keyword>
<evidence type="ECO:0000256" key="4">
    <source>
        <dbReference type="ARBA" id="ARBA00022527"/>
    </source>
</evidence>
<gene>
    <name evidence="21" type="ORF">Syun_030923</name>
</gene>
<sequence length="394" mass="44180">MGLNRCITTSMITMKESLSLTTTEWLRLEANRLGSSADTHRAEDLKFLSSIVNSSSNLRNLNADLSFNKGAMPTEGLFKNASAFSILGNNKLCGGILELQLPLCPDHIQKHSNKKHQISLHLKASQLDQNLNRLLYCGLSRQRLQSLNFKFMPNGSLEKWLHPVRSDDERYITENLNLSRRLDTAIDVASALEYLHNQCEISIVHCDLKPSNILLDEDMVDHVGDFGLAKFLQRNKNNDSGTTNSTSSFSPRGTVGYIPPEYGIGVKPSTRDMYSYGVLLLEMFAGKRQTDEVFQDGLDLHQLCKIGLHKQVMKIIDSHMIELGLEGNEPHQDIQVINTESRRGMCEESGKVEECISSIVKVGVGCSMSSPSERMNIKDVLKELLATKKFYESR</sequence>
<dbReference type="EMBL" id="JBBNAF010000041">
    <property type="protein sequence ID" value="KAK9081941.1"/>
    <property type="molecule type" value="Genomic_DNA"/>
</dbReference>
<keyword evidence="9" id="KW-0732">Signal</keyword>
<comment type="catalytic activity">
    <reaction evidence="18">
        <text>L-threonyl-[protein] + ATP = O-phospho-L-threonyl-[protein] + ADP + H(+)</text>
        <dbReference type="Rhea" id="RHEA:46608"/>
        <dbReference type="Rhea" id="RHEA-COMP:11060"/>
        <dbReference type="Rhea" id="RHEA-COMP:11605"/>
        <dbReference type="ChEBI" id="CHEBI:15378"/>
        <dbReference type="ChEBI" id="CHEBI:30013"/>
        <dbReference type="ChEBI" id="CHEBI:30616"/>
        <dbReference type="ChEBI" id="CHEBI:61977"/>
        <dbReference type="ChEBI" id="CHEBI:456216"/>
        <dbReference type="EC" id="2.7.11.1"/>
    </reaction>
</comment>
<evidence type="ECO:0000256" key="15">
    <source>
        <dbReference type="ARBA" id="ARBA00023136"/>
    </source>
</evidence>
<dbReference type="InterPro" id="IPR000719">
    <property type="entry name" value="Prot_kinase_dom"/>
</dbReference>
<evidence type="ECO:0000256" key="14">
    <source>
        <dbReference type="ARBA" id="ARBA00022989"/>
    </source>
</evidence>
<dbReference type="PANTHER" id="PTHR48055">
    <property type="entry name" value="LEUCINE-RICH REPEAT RECEPTOR PROTEIN KINASE EMS1"/>
    <property type="match status" value="1"/>
</dbReference>
<keyword evidence="8" id="KW-0812">Transmembrane</keyword>
<dbReference type="PANTHER" id="PTHR48055:SF55">
    <property type="entry name" value="PROTEIN KINASE DOMAIN-CONTAINING PROTEIN"/>
    <property type="match status" value="1"/>
</dbReference>
<evidence type="ECO:0000256" key="8">
    <source>
        <dbReference type="ARBA" id="ARBA00022692"/>
    </source>
</evidence>
<keyword evidence="6" id="KW-0433">Leucine-rich repeat</keyword>
<dbReference type="GO" id="GO:0005886">
    <property type="term" value="C:plasma membrane"/>
    <property type="evidence" value="ECO:0007669"/>
    <property type="project" value="UniProtKB-SubCell"/>
</dbReference>
<reference evidence="21 22" key="1">
    <citation type="submission" date="2024-01" db="EMBL/GenBank/DDBJ databases">
        <title>Genome assemblies of Stephania.</title>
        <authorList>
            <person name="Yang L."/>
        </authorList>
    </citation>
    <scope>NUCLEOTIDE SEQUENCE [LARGE SCALE GENOMIC DNA]</scope>
    <source>
        <strain evidence="21">YNDBR</strain>
        <tissue evidence="21">Leaf</tissue>
    </source>
</reference>
<dbReference type="InterPro" id="IPR051564">
    <property type="entry name" value="LRR_receptor-like_kinase"/>
</dbReference>
<evidence type="ECO:0000256" key="12">
    <source>
        <dbReference type="ARBA" id="ARBA00022777"/>
    </source>
</evidence>
<evidence type="ECO:0000256" key="17">
    <source>
        <dbReference type="ARBA" id="ARBA00023180"/>
    </source>
</evidence>
<evidence type="ECO:0000256" key="18">
    <source>
        <dbReference type="ARBA" id="ARBA00047899"/>
    </source>
</evidence>
<feature type="domain" description="Protein kinase" evidence="20">
    <location>
        <begin position="25"/>
        <end position="391"/>
    </location>
</feature>
<evidence type="ECO:0000256" key="10">
    <source>
        <dbReference type="ARBA" id="ARBA00022737"/>
    </source>
</evidence>
<evidence type="ECO:0000256" key="11">
    <source>
        <dbReference type="ARBA" id="ARBA00022741"/>
    </source>
</evidence>
<evidence type="ECO:0000256" key="1">
    <source>
        <dbReference type="ARBA" id="ARBA00004162"/>
    </source>
</evidence>
<evidence type="ECO:0000256" key="2">
    <source>
        <dbReference type="ARBA" id="ARBA00012513"/>
    </source>
</evidence>
<dbReference type="Gene3D" id="1.10.510.10">
    <property type="entry name" value="Transferase(Phosphotransferase) domain 1"/>
    <property type="match status" value="1"/>
</dbReference>
<name>A0AAP0DVS2_9MAGN</name>
<keyword evidence="17" id="KW-0325">Glycoprotein</keyword>
<keyword evidence="15" id="KW-0472">Membrane</keyword>
<keyword evidence="12" id="KW-0418">Kinase</keyword>
<evidence type="ECO:0000259" key="20">
    <source>
        <dbReference type="PROSITE" id="PS50011"/>
    </source>
</evidence>
<dbReference type="InterPro" id="IPR011009">
    <property type="entry name" value="Kinase-like_dom_sf"/>
</dbReference>
<keyword evidence="4" id="KW-0723">Serine/threonine-protein kinase</keyword>
<dbReference type="FunFam" id="1.10.510.10:FF:000358">
    <property type="entry name" value="Putative leucine-rich repeat receptor-like serine/threonine-protein kinase"/>
    <property type="match status" value="1"/>
</dbReference>
<organism evidence="21 22">
    <name type="scientific">Stephania yunnanensis</name>
    <dbReference type="NCBI Taxonomy" id="152371"/>
    <lineage>
        <taxon>Eukaryota</taxon>
        <taxon>Viridiplantae</taxon>
        <taxon>Streptophyta</taxon>
        <taxon>Embryophyta</taxon>
        <taxon>Tracheophyta</taxon>
        <taxon>Spermatophyta</taxon>
        <taxon>Magnoliopsida</taxon>
        <taxon>Ranunculales</taxon>
        <taxon>Menispermaceae</taxon>
        <taxon>Menispermoideae</taxon>
        <taxon>Cissampelideae</taxon>
        <taxon>Stephania</taxon>
    </lineage>
</organism>
<keyword evidence="3" id="KW-1003">Cell membrane</keyword>
<evidence type="ECO:0000256" key="5">
    <source>
        <dbReference type="ARBA" id="ARBA00022553"/>
    </source>
</evidence>
<keyword evidence="11" id="KW-0547">Nucleotide-binding</keyword>
<dbReference type="PROSITE" id="PS00108">
    <property type="entry name" value="PROTEIN_KINASE_ST"/>
    <property type="match status" value="1"/>
</dbReference>
<dbReference type="PROSITE" id="PS50011">
    <property type="entry name" value="PROTEIN_KINASE_DOM"/>
    <property type="match status" value="1"/>
</dbReference>
<proteinExistence type="predicted"/>
<evidence type="ECO:0000313" key="22">
    <source>
        <dbReference type="Proteomes" id="UP001420932"/>
    </source>
</evidence>
<evidence type="ECO:0000313" key="21">
    <source>
        <dbReference type="EMBL" id="KAK9081941.1"/>
    </source>
</evidence>
<dbReference type="GO" id="GO:0004674">
    <property type="term" value="F:protein serine/threonine kinase activity"/>
    <property type="evidence" value="ECO:0007669"/>
    <property type="project" value="UniProtKB-KW"/>
</dbReference>
<evidence type="ECO:0000256" key="3">
    <source>
        <dbReference type="ARBA" id="ARBA00022475"/>
    </source>
</evidence>
<dbReference type="Pfam" id="PF00069">
    <property type="entry name" value="Pkinase"/>
    <property type="match status" value="1"/>
</dbReference>
<accession>A0AAP0DVS2</accession>
<evidence type="ECO:0000256" key="16">
    <source>
        <dbReference type="ARBA" id="ARBA00023170"/>
    </source>
</evidence>
<dbReference type="SUPFAM" id="SSF56112">
    <property type="entry name" value="Protein kinase-like (PK-like)"/>
    <property type="match status" value="1"/>
</dbReference>
<evidence type="ECO:0000256" key="9">
    <source>
        <dbReference type="ARBA" id="ARBA00022729"/>
    </source>
</evidence>
<keyword evidence="5" id="KW-0597">Phosphoprotein</keyword>
<evidence type="ECO:0000256" key="6">
    <source>
        <dbReference type="ARBA" id="ARBA00022614"/>
    </source>
</evidence>
<comment type="catalytic activity">
    <reaction evidence="19">
        <text>L-seryl-[protein] + ATP = O-phospho-L-seryl-[protein] + ADP + H(+)</text>
        <dbReference type="Rhea" id="RHEA:17989"/>
        <dbReference type="Rhea" id="RHEA-COMP:9863"/>
        <dbReference type="Rhea" id="RHEA-COMP:11604"/>
        <dbReference type="ChEBI" id="CHEBI:15378"/>
        <dbReference type="ChEBI" id="CHEBI:29999"/>
        <dbReference type="ChEBI" id="CHEBI:30616"/>
        <dbReference type="ChEBI" id="CHEBI:83421"/>
        <dbReference type="ChEBI" id="CHEBI:456216"/>
        <dbReference type="EC" id="2.7.11.1"/>
    </reaction>
</comment>
<keyword evidence="14" id="KW-1133">Transmembrane helix</keyword>
<keyword evidence="16" id="KW-0675">Receptor</keyword>
<evidence type="ECO:0000256" key="19">
    <source>
        <dbReference type="ARBA" id="ARBA00048679"/>
    </source>
</evidence>
<keyword evidence="13" id="KW-0067">ATP-binding</keyword>
<evidence type="ECO:0000256" key="13">
    <source>
        <dbReference type="ARBA" id="ARBA00022840"/>
    </source>
</evidence>